<name>A0A0F9EUR6_9ZZZZ</name>
<evidence type="ECO:0000313" key="1">
    <source>
        <dbReference type="EMBL" id="KKL77754.1"/>
    </source>
</evidence>
<feature type="non-terminal residue" evidence="1">
    <location>
        <position position="93"/>
    </location>
</feature>
<protein>
    <submittedName>
        <fullName evidence="1">Uncharacterized protein</fullName>
    </submittedName>
</protein>
<comment type="caution">
    <text evidence="1">The sequence shown here is derived from an EMBL/GenBank/DDBJ whole genome shotgun (WGS) entry which is preliminary data.</text>
</comment>
<sequence>MQQMYKEILDELLKIPAIDAHEHLRYGHMIDFSTLRETAKPFHVGLREIIIGSYMGNILNTAATGAGLKSLDDRKSFLKALHASSNTASYRCG</sequence>
<accession>A0A0F9EUR6</accession>
<dbReference type="EMBL" id="LAZR01023659">
    <property type="protein sequence ID" value="KKL77754.1"/>
    <property type="molecule type" value="Genomic_DNA"/>
</dbReference>
<organism evidence="1">
    <name type="scientific">marine sediment metagenome</name>
    <dbReference type="NCBI Taxonomy" id="412755"/>
    <lineage>
        <taxon>unclassified sequences</taxon>
        <taxon>metagenomes</taxon>
        <taxon>ecological metagenomes</taxon>
    </lineage>
</organism>
<reference evidence="1" key="1">
    <citation type="journal article" date="2015" name="Nature">
        <title>Complex archaea that bridge the gap between prokaryotes and eukaryotes.</title>
        <authorList>
            <person name="Spang A."/>
            <person name="Saw J.H."/>
            <person name="Jorgensen S.L."/>
            <person name="Zaremba-Niedzwiedzka K."/>
            <person name="Martijn J."/>
            <person name="Lind A.E."/>
            <person name="van Eijk R."/>
            <person name="Schleper C."/>
            <person name="Guy L."/>
            <person name="Ettema T.J."/>
        </authorList>
    </citation>
    <scope>NUCLEOTIDE SEQUENCE</scope>
</reference>
<gene>
    <name evidence="1" type="ORF">LCGC14_2031760</name>
</gene>
<proteinExistence type="predicted"/>
<dbReference type="AlphaFoldDB" id="A0A0F9EUR6"/>